<dbReference type="AlphaFoldDB" id="A0A1B9AYN4"/>
<dbReference type="RefSeq" id="WP_049665126.1">
    <property type="nucleotide sequence ID" value="NZ_MAYT01000012.1"/>
</dbReference>
<keyword evidence="1" id="KW-0812">Transmembrane</keyword>
<reference evidence="3" key="1">
    <citation type="submission" date="2016-05" db="EMBL/GenBank/DDBJ databases">
        <authorList>
            <person name="Liu B."/>
            <person name="Wang J."/>
            <person name="Zhu Y."/>
            <person name="Liu G."/>
            <person name="Chen Q."/>
            <person name="Chen Z."/>
            <person name="Lan J."/>
            <person name="Che J."/>
            <person name="Ge C."/>
            <person name="Shi H."/>
            <person name="Pan Z."/>
            <person name="Liu X."/>
        </authorList>
    </citation>
    <scope>NUCLEOTIDE SEQUENCE [LARGE SCALE GENOMIC DNA]</scope>
    <source>
        <strain evidence="3">FJAT-27215</strain>
    </source>
</reference>
<organism evidence="2 3">
    <name type="scientific">Pseudobacillus wudalianchiensis</name>
    <dbReference type="NCBI Taxonomy" id="1743143"/>
    <lineage>
        <taxon>Bacteria</taxon>
        <taxon>Bacillati</taxon>
        <taxon>Bacillota</taxon>
        <taxon>Bacilli</taxon>
        <taxon>Bacillales</taxon>
        <taxon>Bacillaceae</taxon>
        <taxon>Pseudobacillus</taxon>
    </lineage>
</organism>
<keyword evidence="1" id="KW-0472">Membrane</keyword>
<dbReference type="Pfam" id="PF11755">
    <property type="entry name" value="DUF3311"/>
    <property type="match status" value="1"/>
</dbReference>
<evidence type="ECO:0000256" key="1">
    <source>
        <dbReference type="SAM" id="Phobius"/>
    </source>
</evidence>
<accession>A0A1B9AYN4</accession>
<evidence type="ECO:0008006" key="4">
    <source>
        <dbReference type="Google" id="ProtNLM"/>
    </source>
</evidence>
<dbReference type="Proteomes" id="UP000092578">
    <property type="component" value="Unassembled WGS sequence"/>
</dbReference>
<comment type="caution">
    <text evidence="2">The sequence shown here is derived from an EMBL/GenBank/DDBJ whole genome shotgun (WGS) entry which is preliminary data.</text>
</comment>
<keyword evidence="1" id="KW-1133">Transmembrane helix</keyword>
<feature type="transmembrane region" description="Helical" evidence="1">
    <location>
        <begin position="5"/>
        <end position="22"/>
    </location>
</feature>
<evidence type="ECO:0000313" key="2">
    <source>
        <dbReference type="EMBL" id="OCA88896.1"/>
    </source>
</evidence>
<proteinExistence type="predicted"/>
<dbReference type="EMBL" id="MAYT01000012">
    <property type="protein sequence ID" value="OCA88896.1"/>
    <property type="molecule type" value="Genomic_DNA"/>
</dbReference>
<feature type="transmembrane region" description="Helical" evidence="1">
    <location>
        <begin position="34"/>
        <end position="54"/>
    </location>
</feature>
<dbReference type="InterPro" id="IPR021741">
    <property type="entry name" value="DUF3311"/>
</dbReference>
<name>A0A1B9AYN4_9BACI</name>
<evidence type="ECO:0000313" key="3">
    <source>
        <dbReference type="Proteomes" id="UP000092578"/>
    </source>
</evidence>
<protein>
    <recommendedName>
        <fullName evidence="4">DUF3311 domain-containing protein</fullName>
    </recommendedName>
</protein>
<keyword evidence="3" id="KW-1185">Reference proteome</keyword>
<sequence>MKRIILLSIIPFIGSLGLLPFVDEVDQYVLGMPFIFFWVVLWTLLISGFLWLIYHLDPRNMEDADK</sequence>
<gene>
    <name evidence="2" type="ORF">A8F95_05575</name>
</gene>